<protein>
    <recommendedName>
        <fullName evidence="2">VWFA domain-containing protein</fullName>
    </recommendedName>
</protein>
<evidence type="ECO:0008006" key="2">
    <source>
        <dbReference type="Google" id="ProtNLM"/>
    </source>
</evidence>
<accession>A0A3B0SN01</accession>
<dbReference type="Pfam" id="PF06707">
    <property type="entry name" value="DUF1194"/>
    <property type="match status" value="1"/>
</dbReference>
<evidence type="ECO:0000313" key="1">
    <source>
        <dbReference type="EMBL" id="VAV96245.1"/>
    </source>
</evidence>
<dbReference type="AlphaFoldDB" id="A0A3B0SN01"/>
<dbReference type="InterPro" id="IPR010607">
    <property type="entry name" value="DUF1194"/>
</dbReference>
<organism evidence="1">
    <name type="scientific">hydrothermal vent metagenome</name>
    <dbReference type="NCBI Taxonomy" id="652676"/>
    <lineage>
        <taxon>unclassified sequences</taxon>
        <taxon>metagenomes</taxon>
        <taxon>ecological metagenomes</taxon>
    </lineage>
</organism>
<dbReference type="Gene3D" id="3.40.50.410">
    <property type="entry name" value="von Willebrand factor, type A domain"/>
    <property type="match status" value="1"/>
</dbReference>
<sequence length="269" mass="29226">MGARVLCQAMNLSFETFAQTGHSLRMRALILLLCIFCLSGKPAWAATQVDLELVLAADISFSVDEEEAKRQREGYLAALTSEEVIDAILSGPNGSIAIAYVEWADDSAQYLVADWTLIRTKEDALAFADILRAAPFVQGRYTAIGSAITACVDLIEQNQFDGFRKIIDISGDGPQNQGKSLPLARALAAGHDITINGLPVLPKDENPWRPRVNVDVEQYYRENVIIGSAAFVTPAEDFEAFQEAILKKLILEIAWVPGAQGTDSAKAAP</sequence>
<proteinExistence type="predicted"/>
<dbReference type="InterPro" id="IPR036465">
    <property type="entry name" value="vWFA_dom_sf"/>
</dbReference>
<name>A0A3B0SN01_9ZZZZ</name>
<gene>
    <name evidence="1" type="ORF">MNBD_ALPHA06-1422</name>
</gene>
<dbReference type="EMBL" id="UOEE01000219">
    <property type="protein sequence ID" value="VAV96245.1"/>
    <property type="molecule type" value="Genomic_DNA"/>
</dbReference>
<dbReference type="SUPFAM" id="SSF53300">
    <property type="entry name" value="vWA-like"/>
    <property type="match status" value="1"/>
</dbReference>
<reference evidence="1" key="1">
    <citation type="submission" date="2018-06" db="EMBL/GenBank/DDBJ databases">
        <authorList>
            <person name="Zhirakovskaya E."/>
        </authorList>
    </citation>
    <scope>NUCLEOTIDE SEQUENCE</scope>
</reference>